<dbReference type="EMBL" id="BPLQ01010098">
    <property type="protein sequence ID" value="GIY48312.1"/>
    <property type="molecule type" value="Genomic_DNA"/>
</dbReference>
<dbReference type="AlphaFoldDB" id="A0AAV4TTZ7"/>
<organism evidence="2 3">
    <name type="scientific">Caerostris darwini</name>
    <dbReference type="NCBI Taxonomy" id="1538125"/>
    <lineage>
        <taxon>Eukaryota</taxon>
        <taxon>Metazoa</taxon>
        <taxon>Ecdysozoa</taxon>
        <taxon>Arthropoda</taxon>
        <taxon>Chelicerata</taxon>
        <taxon>Arachnida</taxon>
        <taxon>Araneae</taxon>
        <taxon>Araneomorphae</taxon>
        <taxon>Entelegynae</taxon>
        <taxon>Araneoidea</taxon>
        <taxon>Araneidae</taxon>
        <taxon>Caerostris</taxon>
    </lineage>
</organism>
<evidence type="ECO:0000313" key="3">
    <source>
        <dbReference type="Proteomes" id="UP001054837"/>
    </source>
</evidence>
<name>A0AAV4TTZ7_9ARAC</name>
<feature type="compositionally biased region" description="Acidic residues" evidence="1">
    <location>
        <begin position="7"/>
        <end position="26"/>
    </location>
</feature>
<feature type="region of interest" description="Disordered" evidence="1">
    <location>
        <begin position="1"/>
        <end position="49"/>
    </location>
</feature>
<keyword evidence="3" id="KW-1185">Reference proteome</keyword>
<evidence type="ECO:0000313" key="2">
    <source>
        <dbReference type="EMBL" id="GIY48312.1"/>
    </source>
</evidence>
<gene>
    <name evidence="2" type="ORF">CDAR_37361</name>
</gene>
<dbReference type="Proteomes" id="UP001054837">
    <property type="component" value="Unassembled WGS sequence"/>
</dbReference>
<reference evidence="2 3" key="1">
    <citation type="submission" date="2021-06" db="EMBL/GenBank/DDBJ databases">
        <title>Caerostris darwini draft genome.</title>
        <authorList>
            <person name="Kono N."/>
            <person name="Arakawa K."/>
        </authorList>
    </citation>
    <scope>NUCLEOTIDE SEQUENCE [LARGE SCALE GENOMIC DNA]</scope>
</reference>
<sequence length="89" mass="9598">MFGPIEPDLDGGVADDSDEEDQDEYGELGHDAQEGAVTERHGESHRLPQPVVGVGGLLLGAEQGSVEGCEEKRHMSELVVILFFLCFVT</sequence>
<protein>
    <submittedName>
        <fullName evidence="2">Uncharacterized protein</fullName>
    </submittedName>
</protein>
<proteinExistence type="predicted"/>
<comment type="caution">
    <text evidence="2">The sequence shown here is derived from an EMBL/GenBank/DDBJ whole genome shotgun (WGS) entry which is preliminary data.</text>
</comment>
<evidence type="ECO:0000256" key="1">
    <source>
        <dbReference type="SAM" id="MobiDB-lite"/>
    </source>
</evidence>
<accession>A0AAV4TTZ7</accession>
<feature type="compositionally biased region" description="Basic and acidic residues" evidence="1">
    <location>
        <begin position="27"/>
        <end position="46"/>
    </location>
</feature>